<dbReference type="AlphaFoldDB" id="A0A6A3SL82"/>
<accession>A0A6A3SL82</accession>
<comment type="caution">
    <text evidence="1">The sequence shown here is derived from an EMBL/GenBank/DDBJ whole genome shotgun (WGS) entry which is preliminary data.</text>
</comment>
<sequence length="115" mass="13186">MLRLWRRMGNTPLQHHQKLKVVTKGHGLGAELYRGLTMTLRVLCHLICEILEHRLNGAQVSRIAIKLTVHSMVEFPAQMSLRFELDQLAAQGNGSMRRLDGLRRWSMSMASFTTM</sequence>
<protein>
    <submittedName>
        <fullName evidence="1">Uncharacterized protein</fullName>
    </submittedName>
</protein>
<evidence type="ECO:0000313" key="1">
    <source>
        <dbReference type="EMBL" id="KAE9118397.1"/>
    </source>
</evidence>
<dbReference type="EMBL" id="QXFZ01000388">
    <property type="protein sequence ID" value="KAE9118397.1"/>
    <property type="molecule type" value="Genomic_DNA"/>
</dbReference>
<proteinExistence type="predicted"/>
<dbReference type="Proteomes" id="UP000441208">
    <property type="component" value="Unassembled WGS sequence"/>
</dbReference>
<gene>
    <name evidence="1" type="ORF">PF007_g8939</name>
</gene>
<reference evidence="1 2" key="1">
    <citation type="submission" date="2018-08" db="EMBL/GenBank/DDBJ databases">
        <title>Genomic investigation of the strawberry pathogen Phytophthora fragariae indicates pathogenicity is determined by transcriptional variation in three key races.</title>
        <authorList>
            <person name="Adams T.M."/>
            <person name="Armitage A.D."/>
            <person name="Sobczyk M.K."/>
            <person name="Bates H.J."/>
            <person name="Dunwell J.M."/>
            <person name="Nellist C.F."/>
            <person name="Harrison R.J."/>
        </authorList>
    </citation>
    <scope>NUCLEOTIDE SEQUENCE [LARGE SCALE GENOMIC DNA]</scope>
    <source>
        <strain evidence="1 2">NOV-71</strain>
    </source>
</reference>
<name>A0A6A3SL82_9STRA</name>
<evidence type="ECO:0000313" key="2">
    <source>
        <dbReference type="Proteomes" id="UP000441208"/>
    </source>
</evidence>
<organism evidence="1 2">
    <name type="scientific">Phytophthora fragariae</name>
    <dbReference type="NCBI Taxonomy" id="53985"/>
    <lineage>
        <taxon>Eukaryota</taxon>
        <taxon>Sar</taxon>
        <taxon>Stramenopiles</taxon>
        <taxon>Oomycota</taxon>
        <taxon>Peronosporomycetes</taxon>
        <taxon>Peronosporales</taxon>
        <taxon>Peronosporaceae</taxon>
        <taxon>Phytophthora</taxon>
    </lineage>
</organism>